<evidence type="ECO:0000313" key="5">
    <source>
        <dbReference type="EMBL" id="TBO34168.1"/>
    </source>
</evidence>
<dbReference type="Proteomes" id="UP000292120">
    <property type="component" value="Unassembled WGS sequence"/>
</dbReference>
<dbReference type="SMART" id="SM00364">
    <property type="entry name" value="LRR_BAC"/>
    <property type="match status" value="4"/>
</dbReference>
<dbReference type="InterPro" id="IPR032675">
    <property type="entry name" value="LRR_dom_sf"/>
</dbReference>
<keyword evidence="3" id="KW-0067">ATP-binding</keyword>
<dbReference type="SUPFAM" id="SSF56112">
    <property type="entry name" value="Protein kinase-like (PK-like)"/>
    <property type="match status" value="1"/>
</dbReference>
<proteinExistence type="predicted"/>
<dbReference type="SMART" id="SM00220">
    <property type="entry name" value="S_TKc"/>
    <property type="match status" value="1"/>
</dbReference>
<dbReference type="PROSITE" id="PS00107">
    <property type="entry name" value="PROTEIN_KINASE_ATP"/>
    <property type="match status" value="1"/>
</dbReference>
<protein>
    <submittedName>
        <fullName evidence="5">Protein kinase</fullName>
    </submittedName>
</protein>
<feature type="domain" description="Protein kinase" evidence="4">
    <location>
        <begin position="211"/>
        <end position="446"/>
    </location>
</feature>
<evidence type="ECO:0000313" key="6">
    <source>
        <dbReference type="Proteomes" id="UP000292120"/>
    </source>
</evidence>
<dbReference type="GO" id="GO:0005524">
    <property type="term" value="F:ATP binding"/>
    <property type="evidence" value="ECO:0007669"/>
    <property type="project" value="UniProtKB-UniRule"/>
</dbReference>
<sequence length="446" mass="48186">MHTLSDLRAGRLTGLNRLNLAEGLTELPREVLALADTLEVLNLSGNALHSLPDWLPELRHLKVLFCSDNRFTRVPEVVGACPQLTMVGFKSNQITEVPASSLPARLRWLILTGNRIEALPDTLGQRPALEKLALAGNRLSHLPDTLAGAPNLALMRLSANAFEAFPDWLFDLPALCWLALAGNPATQALEQSRRAQAARAADLPRVPFSALQWGALLGEGASGHIHQVAWPPTPQHPQGEALALKVFKGELTSDGWPDSELTACLSVSPHPNLIGVKGLLQGHPQGRDGLFMPLVPADHQALAGPPSLASCSRDVYPADRAWPLREAWQMAHDTASALAHLHAQGWMHGDFYAHNLMWRAGAPLRLGDFGAATPFDEADTAQAGRMAALEVRAWGHFLHELLSHVVPPAGAAVPEGWWSLHRACVGPVGQRPGWAAVLQHLQALRP</sequence>
<keyword evidence="3" id="KW-0547">Nucleotide-binding</keyword>
<dbReference type="AlphaFoldDB" id="A0A4Q9H2C7"/>
<dbReference type="PANTHER" id="PTHR48051:SF1">
    <property type="entry name" value="RAS SUPPRESSOR PROTEIN 1"/>
    <property type="match status" value="1"/>
</dbReference>
<dbReference type="InterPro" id="IPR050216">
    <property type="entry name" value="LRR_domain-containing"/>
</dbReference>
<keyword evidence="1" id="KW-0433">Leucine-rich repeat</keyword>
<dbReference type="EMBL" id="SIXI01000001">
    <property type="protein sequence ID" value="TBO34168.1"/>
    <property type="molecule type" value="Genomic_DNA"/>
</dbReference>
<organism evidence="5 6">
    <name type="scientific">Aquabacterium lacunae</name>
    <dbReference type="NCBI Taxonomy" id="2528630"/>
    <lineage>
        <taxon>Bacteria</taxon>
        <taxon>Pseudomonadati</taxon>
        <taxon>Pseudomonadota</taxon>
        <taxon>Betaproteobacteria</taxon>
        <taxon>Burkholderiales</taxon>
        <taxon>Aquabacterium</taxon>
    </lineage>
</organism>
<dbReference type="InterPro" id="IPR000719">
    <property type="entry name" value="Prot_kinase_dom"/>
</dbReference>
<dbReference type="Gene3D" id="1.10.510.10">
    <property type="entry name" value="Transferase(Phosphotransferase) domain 1"/>
    <property type="match status" value="1"/>
</dbReference>
<dbReference type="InterPro" id="IPR011009">
    <property type="entry name" value="Kinase-like_dom_sf"/>
</dbReference>
<keyword evidence="5" id="KW-0808">Transferase</keyword>
<dbReference type="InterPro" id="IPR003591">
    <property type="entry name" value="Leu-rich_rpt_typical-subtyp"/>
</dbReference>
<feature type="binding site" evidence="3">
    <location>
        <position position="245"/>
    </location>
    <ligand>
        <name>ATP</name>
        <dbReference type="ChEBI" id="CHEBI:30616"/>
    </ligand>
</feature>
<reference evidence="5 6" key="1">
    <citation type="submission" date="2019-02" db="EMBL/GenBank/DDBJ databases">
        <title>Aquabacterium sp. strain KMB7.</title>
        <authorList>
            <person name="Chen W.-M."/>
        </authorList>
    </citation>
    <scope>NUCLEOTIDE SEQUENCE [LARGE SCALE GENOMIC DNA]</scope>
    <source>
        <strain evidence="5 6">KMB7</strain>
    </source>
</reference>
<dbReference type="SUPFAM" id="SSF52058">
    <property type="entry name" value="L domain-like"/>
    <property type="match status" value="1"/>
</dbReference>
<comment type="caution">
    <text evidence="5">The sequence shown here is derived from an EMBL/GenBank/DDBJ whole genome shotgun (WGS) entry which is preliminary data.</text>
</comment>
<gene>
    <name evidence="5" type="ORF">EYS42_01630</name>
</gene>
<evidence type="ECO:0000256" key="1">
    <source>
        <dbReference type="ARBA" id="ARBA00022614"/>
    </source>
</evidence>
<keyword evidence="2" id="KW-0677">Repeat</keyword>
<keyword evidence="6" id="KW-1185">Reference proteome</keyword>
<dbReference type="PROSITE" id="PS51450">
    <property type="entry name" value="LRR"/>
    <property type="match status" value="1"/>
</dbReference>
<dbReference type="Pfam" id="PF00069">
    <property type="entry name" value="Pkinase"/>
    <property type="match status" value="1"/>
</dbReference>
<dbReference type="Gene3D" id="3.80.10.10">
    <property type="entry name" value="Ribonuclease Inhibitor"/>
    <property type="match status" value="1"/>
</dbReference>
<name>A0A4Q9H2C7_9BURK</name>
<dbReference type="SMART" id="SM00369">
    <property type="entry name" value="LRR_TYP"/>
    <property type="match status" value="6"/>
</dbReference>
<keyword evidence="5" id="KW-0418">Kinase</keyword>
<dbReference type="OrthoDB" id="8532199at2"/>
<dbReference type="Pfam" id="PF00560">
    <property type="entry name" value="LRR_1"/>
    <property type="match status" value="1"/>
</dbReference>
<dbReference type="PROSITE" id="PS50011">
    <property type="entry name" value="PROTEIN_KINASE_DOM"/>
    <property type="match status" value="1"/>
</dbReference>
<evidence type="ECO:0000256" key="2">
    <source>
        <dbReference type="ARBA" id="ARBA00022737"/>
    </source>
</evidence>
<dbReference type="PANTHER" id="PTHR48051">
    <property type="match status" value="1"/>
</dbReference>
<dbReference type="Pfam" id="PF13855">
    <property type="entry name" value="LRR_8"/>
    <property type="match status" value="1"/>
</dbReference>
<evidence type="ECO:0000256" key="3">
    <source>
        <dbReference type="PROSITE-ProRule" id="PRU10141"/>
    </source>
</evidence>
<accession>A0A4Q9H2C7</accession>
<evidence type="ECO:0000259" key="4">
    <source>
        <dbReference type="PROSITE" id="PS50011"/>
    </source>
</evidence>
<dbReference type="InterPro" id="IPR001611">
    <property type="entry name" value="Leu-rich_rpt"/>
</dbReference>
<dbReference type="GO" id="GO:0004672">
    <property type="term" value="F:protein kinase activity"/>
    <property type="evidence" value="ECO:0007669"/>
    <property type="project" value="InterPro"/>
</dbReference>
<dbReference type="GO" id="GO:0005737">
    <property type="term" value="C:cytoplasm"/>
    <property type="evidence" value="ECO:0007669"/>
    <property type="project" value="TreeGrafter"/>
</dbReference>
<dbReference type="InterPro" id="IPR017441">
    <property type="entry name" value="Protein_kinase_ATP_BS"/>
</dbReference>